<evidence type="ECO:0000313" key="1">
    <source>
        <dbReference type="EMBL" id="MCI11091.1"/>
    </source>
</evidence>
<evidence type="ECO:0000313" key="2">
    <source>
        <dbReference type="Proteomes" id="UP000265520"/>
    </source>
</evidence>
<name>A0A392PG71_9FABA</name>
<feature type="non-terminal residue" evidence="1">
    <location>
        <position position="128"/>
    </location>
</feature>
<organism evidence="1 2">
    <name type="scientific">Trifolium medium</name>
    <dbReference type="NCBI Taxonomy" id="97028"/>
    <lineage>
        <taxon>Eukaryota</taxon>
        <taxon>Viridiplantae</taxon>
        <taxon>Streptophyta</taxon>
        <taxon>Embryophyta</taxon>
        <taxon>Tracheophyta</taxon>
        <taxon>Spermatophyta</taxon>
        <taxon>Magnoliopsida</taxon>
        <taxon>eudicotyledons</taxon>
        <taxon>Gunneridae</taxon>
        <taxon>Pentapetalae</taxon>
        <taxon>rosids</taxon>
        <taxon>fabids</taxon>
        <taxon>Fabales</taxon>
        <taxon>Fabaceae</taxon>
        <taxon>Papilionoideae</taxon>
        <taxon>50 kb inversion clade</taxon>
        <taxon>NPAAA clade</taxon>
        <taxon>Hologalegina</taxon>
        <taxon>IRL clade</taxon>
        <taxon>Trifolieae</taxon>
        <taxon>Trifolium</taxon>
    </lineage>
</organism>
<keyword evidence="2" id="KW-1185">Reference proteome</keyword>
<dbReference type="EMBL" id="LXQA010078823">
    <property type="protein sequence ID" value="MCI11091.1"/>
    <property type="molecule type" value="Genomic_DNA"/>
</dbReference>
<comment type="caution">
    <text evidence="1">The sequence shown here is derived from an EMBL/GenBank/DDBJ whole genome shotgun (WGS) entry which is preliminary data.</text>
</comment>
<dbReference type="Proteomes" id="UP000265520">
    <property type="component" value="Unassembled WGS sequence"/>
</dbReference>
<proteinExistence type="predicted"/>
<dbReference type="AlphaFoldDB" id="A0A392PG71"/>
<reference evidence="1 2" key="1">
    <citation type="journal article" date="2018" name="Front. Plant Sci.">
        <title>Red Clover (Trifolium pratense) and Zigzag Clover (T. medium) - A Picture of Genomic Similarities and Differences.</title>
        <authorList>
            <person name="Dluhosova J."/>
            <person name="Istvanek J."/>
            <person name="Nedelnik J."/>
            <person name="Repkova J."/>
        </authorList>
    </citation>
    <scope>NUCLEOTIDE SEQUENCE [LARGE SCALE GENOMIC DNA]</scope>
    <source>
        <strain evidence="2">cv. 10/8</strain>
        <tissue evidence="1">Leaf</tissue>
    </source>
</reference>
<protein>
    <submittedName>
        <fullName evidence="1">Uncharacterized protein</fullName>
    </submittedName>
</protein>
<sequence length="128" mass="13521">MKASFEQVSLHIVGPSKVASVFGCAREAVKCLVNCSLRSFQEGNKDESCHRAEEVSGYDLHGFRDARGSMMRCASPSASNLGGTDAAARIAQPISPSLLSGILCPRGEEEYSLVSCPAVEAVPEEDAS</sequence>
<accession>A0A392PG71</accession>